<dbReference type="KEGG" id="pje:CRM71_06740"/>
<evidence type="ECO:0000313" key="1">
    <source>
        <dbReference type="EMBL" id="SNS14944.1"/>
    </source>
</evidence>
<gene>
    <name evidence="1" type="ORF">SAMN06265364_1517</name>
</gene>
<organism evidence="1 2">
    <name type="scientific">Prevotella jejuni</name>
    <dbReference type="NCBI Taxonomy" id="1177574"/>
    <lineage>
        <taxon>Bacteria</taxon>
        <taxon>Pseudomonadati</taxon>
        <taxon>Bacteroidota</taxon>
        <taxon>Bacteroidia</taxon>
        <taxon>Bacteroidales</taxon>
        <taxon>Prevotellaceae</taxon>
        <taxon>Prevotella</taxon>
    </lineage>
</organism>
<evidence type="ECO:0000313" key="2">
    <source>
        <dbReference type="Proteomes" id="UP000198427"/>
    </source>
</evidence>
<dbReference type="InterPro" id="IPR036737">
    <property type="entry name" value="OmpA-like_sf"/>
</dbReference>
<dbReference type="Proteomes" id="UP000198427">
    <property type="component" value="Unassembled WGS sequence"/>
</dbReference>
<keyword evidence="2" id="KW-1185">Reference proteome</keyword>
<dbReference type="OrthoDB" id="1036975at2"/>
<dbReference type="RefSeq" id="WP_089367240.1">
    <property type="nucleotide sequence ID" value="NZ_CP023863.1"/>
</dbReference>
<name>A0A2K9HH78_9BACT</name>
<reference evidence="1 2" key="1">
    <citation type="submission" date="2017-06" db="EMBL/GenBank/DDBJ databases">
        <authorList>
            <person name="Varghese N."/>
            <person name="Submissions S."/>
        </authorList>
    </citation>
    <scope>NUCLEOTIDE SEQUENCE [LARGE SCALE GENOMIC DNA]</scope>
    <source>
        <strain evidence="1 2">DSM 26989</strain>
    </source>
</reference>
<dbReference type="Gene3D" id="3.30.1330.60">
    <property type="entry name" value="OmpA-like domain"/>
    <property type="match status" value="1"/>
</dbReference>
<dbReference type="EMBL" id="FZNZ01000051">
    <property type="protein sequence ID" value="SNS14944.1"/>
    <property type="molecule type" value="Genomic_DNA"/>
</dbReference>
<sequence>MLKKKESFFWTSYSDLMTSLFFIMMVLFILVMVLLYKRMEVTENKLEEIKRVEQSTRELNKKDGYFEYNEKYEKYVLRIDIFFPELQTNFAYLTPGCKDSLDRAGDEVVAFLKRHQDTKYLLIVEGQASRNSPKWMDRNYSLSFERAKNLMKFWLHEKGKTFGNNCEVQITGSGDGRLNVHSMRHPINEKNQRFLIHIIPKNIFKE</sequence>
<dbReference type="AlphaFoldDB" id="A0A2K9HH78"/>
<proteinExistence type="predicted"/>
<dbReference type="GeneID" id="94029102"/>
<accession>A0A2K9HH78</accession>
<comment type="caution">
    <text evidence="1">The sequence shown here is derived from an EMBL/GenBank/DDBJ whole genome shotgun (WGS) entry which is preliminary data.</text>
</comment>
<protein>
    <submittedName>
        <fullName evidence="1">Uncharacterized protein</fullName>
    </submittedName>
</protein>